<evidence type="ECO:0008006" key="5">
    <source>
        <dbReference type="Google" id="ProtNLM"/>
    </source>
</evidence>
<sequence length="369" mass="37740">MNTPEKSLTPDPRRARRTRRAVTGPRVAGAALALLATALAPLPAAQAAAPRAAACAWTATVLPVPADLNGGGVVTAADSAGGHAGHGEFVSPWGGSDRTVLRWKNGAATAYPVPADLHDPEVTGVDRTGTMVGHGGPLGEEHAFRSRGGALERLPEPAGTTSSAATGINDAGDIVGHVGRKRTSGTYVYTVDQAVIWPAAAPGTVVALTGLPAGQTRATGIDQDGTVLVEHTPVTTDAFDGTAVHLWRAGTARKLTLPSGTVTVRAASIAAGRVAGTTYGRSGTEERGVLWDTNGTPLRPEGSLSLLSVNRTGQSLGWTSGDDGVWQLDRRVTTLPNAGLNVSADDGSVAGWSRTTTGGSPRPTVWRCR</sequence>
<dbReference type="RefSeq" id="WP_015037426.1">
    <property type="nucleotide sequence ID" value="NC_018750.1"/>
</dbReference>
<dbReference type="PROSITE" id="PS51318">
    <property type="entry name" value="TAT"/>
    <property type="match status" value="1"/>
</dbReference>
<gene>
    <name evidence="3" type="ordered locus">SVEN_6245</name>
</gene>
<evidence type="ECO:0000313" key="4">
    <source>
        <dbReference type="Proteomes" id="UP000006854"/>
    </source>
</evidence>
<evidence type="ECO:0000256" key="2">
    <source>
        <dbReference type="SAM" id="SignalP"/>
    </source>
</evidence>
<reference evidence="3 4" key="1">
    <citation type="journal article" date="2011" name="BMC Genomics">
        <title>Genome-wide analysis of the role of GlnR in Streptomyces venezuelae provides new insights into global nitrogen regulation in actinomycetes.</title>
        <authorList>
            <person name="Pullan S.T."/>
            <person name="Bibb M.J."/>
            <person name="Merrick M."/>
        </authorList>
    </citation>
    <scope>NUCLEOTIDE SEQUENCE [LARGE SCALE GENOMIC DNA]</scope>
    <source>
        <strain evidence="4">ATCC 10712 / CBS 650.69 / DSM 40230 / JCM 4526 / NBRC 13096 / PD 04745</strain>
    </source>
</reference>
<keyword evidence="4" id="KW-1185">Reference proteome</keyword>
<proteinExistence type="predicted"/>
<accession>F2RDN9</accession>
<dbReference type="AlphaFoldDB" id="F2RDN9"/>
<feature type="chain" id="PRO_5003285170" description="HAF repeat-containing protein" evidence="2">
    <location>
        <begin position="48"/>
        <end position="369"/>
    </location>
</feature>
<feature type="region of interest" description="Disordered" evidence="1">
    <location>
        <begin position="1"/>
        <end position="22"/>
    </location>
</feature>
<dbReference type="GeneID" id="51866776"/>
<dbReference type="InterPro" id="IPR006311">
    <property type="entry name" value="TAT_signal"/>
</dbReference>
<evidence type="ECO:0000313" key="3">
    <source>
        <dbReference type="EMBL" id="CCA59531.1"/>
    </source>
</evidence>
<dbReference type="OrthoDB" id="3635333at2"/>
<dbReference type="HOGENOM" id="CLU_068241_0_0_11"/>
<protein>
    <recommendedName>
        <fullName evidence="5">HAF repeat-containing protein</fullName>
    </recommendedName>
</protein>
<dbReference type="KEGG" id="sve:SVEN_6245"/>
<dbReference type="Proteomes" id="UP000006854">
    <property type="component" value="Chromosome"/>
</dbReference>
<dbReference type="EMBL" id="FR845719">
    <property type="protein sequence ID" value="CCA59531.1"/>
    <property type="molecule type" value="Genomic_DNA"/>
</dbReference>
<organism evidence="3 4">
    <name type="scientific">Streptomyces venezuelae (strain ATCC 10712 / CBS 650.69 / DSM 40230 / JCM 4526 / NBRC 13096 / PD 04745)</name>
    <dbReference type="NCBI Taxonomy" id="953739"/>
    <lineage>
        <taxon>Bacteria</taxon>
        <taxon>Bacillati</taxon>
        <taxon>Actinomycetota</taxon>
        <taxon>Actinomycetes</taxon>
        <taxon>Kitasatosporales</taxon>
        <taxon>Streptomycetaceae</taxon>
        <taxon>Streptomyces</taxon>
    </lineage>
</organism>
<dbReference type="PATRIC" id="fig|953739.5.peg.1452"/>
<name>F2RDN9_STRVP</name>
<keyword evidence="2" id="KW-0732">Signal</keyword>
<evidence type="ECO:0000256" key="1">
    <source>
        <dbReference type="SAM" id="MobiDB-lite"/>
    </source>
</evidence>
<dbReference type="eggNOG" id="COG5563">
    <property type="taxonomic scope" value="Bacteria"/>
</dbReference>
<feature type="signal peptide" evidence="2">
    <location>
        <begin position="1"/>
        <end position="47"/>
    </location>
</feature>
<dbReference type="STRING" id="953739.SVEN_6245"/>